<protein>
    <submittedName>
        <fullName evidence="1">Uncharacterized protein</fullName>
    </submittedName>
</protein>
<dbReference type="EMBL" id="OX365700">
    <property type="protein sequence ID" value="CAI4032517.1"/>
    <property type="molecule type" value="Genomic_DNA"/>
</dbReference>
<evidence type="ECO:0000313" key="2">
    <source>
        <dbReference type="Proteomes" id="UP001179121"/>
    </source>
</evidence>
<sequence length="593" mass="66113">MALDARIQALLGRPGTFVFPSNLPYATDLAEAGGRALRQPAGHLVLYGGHGRRILYADPDGQPLHECDWEPAEGGAIRLRRARVWLDWGQWVGIRPSGLVTSTTLDLSRKPGWQHIRPDDLRHMAAQALRVPLSEIQFFYTDDDLRIDERGLATIRHRKDAFYLLDQGRFDGARFMACMGAMHWDRIDFLPVVELFQSLVPGTGSAVLELIRELYDDQCPAGDRLLRYRGIPTYPSEAAYKLFGGFFTARGPQGPDPFELFMDPPRSHEVTWVPHTTPLRRYCDQPRRLCVTVRGEQAVKATVADDPAGLSYMAPDAKGFAPGGRGLLVEQGELVLKDGDHETRLAWPSSWGAVKNSTVSLMSVVGPSWRDLFAEGVPPVPPAEAFGAVLLYPEDEREIDELGTQAFVVDYLTDLLEQEASLRMMIDRAKTVLIHNIDAGLTSLLSLGRANSALVLFRHPAHIQRQAQSLWTNWTREGRTTDLTSVRLYQAEPHLDRAYQGRYDLIYDGVPFAQHDQPGELVRSLSRFAAALAPRGLGFLFGPRMPEESHREAGLRVAGQWPVAELPPFRMHQTILAKARIKTGLTLALLAKG</sequence>
<organism evidence="1 2">
    <name type="scientific">Nitrospira tepida</name>
    <dbReference type="NCBI Taxonomy" id="2973512"/>
    <lineage>
        <taxon>Bacteria</taxon>
        <taxon>Pseudomonadati</taxon>
        <taxon>Nitrospirota</taxon>
        <taxon>Nitrospiria</taxon>
        <taxon>Nitrospirales</taxon>
        <taxon>Nitrospiraceae</taxon>
        <taxon>Nitrospira</taxon>
    </lineage>
</organism>
<keyword evidence="2" id="KW-1185">Reference proteome</keyword>
<dbReference type="Proteomes" id="UP001179121">
    <property type="component" value="Chromosome"/>
</dbReference>
<dbReference type="AlphaFoldDB" id="A0AA86N0M9"/>
<dbReference type="RefSeq" id="WP_289269239.1">
    <property type="nucleotide sequence ID" value="NZ_OX365700.1"/>
</dbReference>
<dbReference type="KEGG" id="nti:DNFV4_02947"/>
<evidence type="ECO:0000313" key="1">
    <source>
        <dbReference type="EMBL" id="CAI4032517.1"/>
    </source>
</evidence>
<accession>A0AA86N0M9</accession>
<reference evidence="1" key="1">
    <citation type="submission" date="2022-10" db="EMBL/GenBank/DDBJ databases">
        <authorList>
            <person name="Koch H."/>
        </authorList>
    </citation>
    <scope>NUCLEOTIDE SEQUENCE</scope>
    <source>
        <strain evidence="1">DNF</strain>
    </source>
</reference>
<proteinExistence type="predicted"/>
<name>A0AA86N0M9_9BACT</name>
<gene>
    <name evidence="1" type="ORF">DNFV4_02947</name>
</gene>